<evidence type="ECO:0000313" key="7">
    <source>
        <dbReference type="EMBL" id="KAK4338942.1"/>
    </source>
</evidence>
<protein>
    <recommendedName>
        <fullName evidence="6">Pectinesterase inhibitor domain-containing protein</fullName>
    </recommendedName>
</protein>
<accession>A0AAE1QVJ4</accession>
<comment type="caution">
    <text evidence="7">The sequence shown here is derived from an EMBL/GenBank/DDBJ whole genome shotgun (WGS) entry which is preliminary data.</text>
</comment>
<dbReference type="GO" id="GO:0004857">
    <property type="term" value="F:enzyme inhibitor activity"/>
    <property type="evidence" value="ECO:0007669"/>
    <property type="project" value="InterPro"/>
</dbReference>
<dbReference type="SMART" id="SM00856">
    <property type="entry name" value="PMEI"/>
    <property type="match status" value="1"/>
</dbReference>
<name>A0AAE1QVJ4_9SOLA</name>
<sequence>MEHLFLSFLFLFTLTSAQSINNVAPSMQPTTSSKPNAKSATSYSSYPPGYENENSPSQSPSHPHSDTSLTPSDSPLPSKTESESSTSSFEPSEFSSISTDSISSSDQAEGASRLLSSLMSTNTRNEGASSDHDTNIKKICDNTDYPDLCTATVAPFLRGNTVNVQQVLEVAMKASDQFAKLGFAAVKRASESPATPPKTKKMLKTCLDSWDTVLYNYEQAIEALRIHDSGRMSTTLSAAITDISDCEDAFEGVVSPLIGYGEKMTKMTSNCLAIVSQLAR</sequence>
<evidence type="ECO:0000256" key="4">
    <source>
        <dbReference type="SAM" id="MobiDB-lite"/>
    </source>
</evidence>
<proteinExistence type="inferred from homology"/>
<keyword evidence="2" id="KW-1015">Disulfide bond</keyword>
<feature type="region of interest" description="Disordered" evidence="4">
    <location>
        <begin position="26"/>
        <end position="111"/>
    </location>
</feature>
<evidence type="ECO:0000256" key="3">
    <source>
        <dbReference type="ARBA" id="ARBA00038471"/>
    </source>
</evidence>
<organism evidence="7 8">
    <name type="scientific">Anisodus tanguticus</name>
    <dbReference type="NCBI Taxonomy" id="243964"/>
    <lineage>
        <taxon>Eukaryota</taxon>
        <taxon>Viridiplantae</taxon>
        <taxon>Streptophyta</taxon>
        <taxon>Embryophyta</taxon>
        <taxon>Tracheophyta</taxon>
        <taxon>Spermatophyta</taxon>
        <taxon>Magnoliopsida</taxon>
        <taxon>eudicotyledons</taxon>
        <taxon>Gunneridae</taxon>
        <taxon>Pentapetalae</taxon>
        <taxon>asterids</taxon>
        <taxon>lamiids</taxon>
        <taxon>Solanales</taxon>
        <taxon>Solanaceae</taxon>
        <taxon>Solanoideae</taxon>
        <taxon>Hyoscyameae</taxon>
        <taxon>Anisodus</taxon>
    </lineage>
</organism>
<feature type="domain" description="Pectinesterase inhibitor" evidence="6">
    <location>
        <begin position="131"/>
        <end position="274"/>
    </location>
</feature>
<dbReference type="CDD" id="cd15800">
    <property type="entry name" value="PMEI-like_2"/>
    <property type="match status" value="1"/>
</dbReference>
<evidence type="ECO:0000256" key="2">
    <source>
        <dbReference type="ARBA" id="ARBA00023157"/>
    </source>
</evidence>
<dbReference type="Gene3D" id="1.20.140.40">
    <property type="entry name" value="Invertase/pectin methylesterase inhibitor family protein"/>
    <property type="match status" value="1"/>
</dbReference>
<dbReference type="EMBL" id="JAVYJV010000023">
    <property type="protein sequence ID" value="KAK4338942.1"/>
    <property type="molecule type" value="Genomic_DNA"/>
</dbReference>
<keyword evidence="1 5" id="KW-0732">Signal</keyword>
<dbReference type="InterPro" id="IPR035513">
    <property type="entry name" value="Invertase/methylesterase_inhib"/>
</dbReference>
<comment type="similarity">
    <text evidence="3">Belongs to the PMEI family.</text>
</comment>
<dbReference type="PANTHER" id="PTHR36710">
    <property type="entry name" value="PECTINESTERASE INHIBITOR-LIKE"/>
    <property type="match status" value="1"/>
</dbReference>
<feature type="compositionally biased region" description="Low complexity" evidence="4">
    <location>
        <begin position="55"/>
        <end position="106"/>
    </location>
</feature>
<gene>
    <name evidence="7" type="ORF">RND71_040404</name>
</gene>
<feature type="compositionally biased region" description="Polar residues" evidence="4">
    <location>
        <begin position="26"/>
        <end position="45"/>
    </location>
</feature>
<evidence type="ECO:0000256" key="5">
    <source>
        <dbReference type="SAM" id="SignalP"/>
    </source>
</evidence>
<evidence type="ECO:0000256" key="1">
    <source>
        <dbReference type="ARBA" id="ARBA00022729"/>
    </source>
</evidence>
<reference evidence="7" key="1">
    <citation type="submission" date="2023-12" db="EMBL/GenBank/DDBJ databases">
        <title>Genome assembly of Anisodus tanguticus.</title>
        <authorList>
            <person name="Wang Y.-J."/>
        </authorList>
    </citation>
    <scope>NUCLEOTIDE SEQUENCE</scope>
    <source>
        <strain evidence="7">KB-2021</strain>
        <tissue evidence="7">Leaf</tissue>
    </source>
</reference>
<feature type="signal peptide" evidence="5">
    <location>
        <begin position="1"/>
        <end position="17"/>
    </location>
</feature>
<dbReference type="InterPro" id="IPR006501">
    <property type="entry name" value="Pectinesterase_inhib_dom"/>
</dbReference>
<evidence type="ECO:0000313" key="8">
    <source>
        <dbReference type="Proteomes" id="UP001291623"/>
    </source>
</evidence>
<evidence type="ECO:0000259" key="6">
    <source>
        <dbReference type="SMART" id="SM00856"/>
    </source>
</evidence>
<dbReference type="SUPFAM" id="SSF101148">
    <property type="entry name" value="Plant invertase/pectin methylesterase inhibitor"/>
    <property type="match status" value="1"/>
</dbReference>
<feature type="chain" id="PRO_5042185036" description="Pectinesterase inhibitor domain-containing protein" evidence="5">
    <location>
        <begin position="18"/>
        <end position="280"/>
    </location>
</feature>
<dbReference type="Pfam" id="PF04043">
    <property type="entry name" value="PMEI"/>
    <property type="match status" value="1"/>
</dbReference>
<dbReference type="Proteomes" id="UP001291623">
    <property type="component" value="Unassembled WGS sequence"/>
</dbReference>
<keyword evidence="8" id="KW-1185">Reference proteome</keyword>
<dbReference type="AlphaFoldDB" id="A0AAE1QVJ4"/>
<dbReference type="PANTHER" id="PTHR36710:SF18">
    <property type="entry name" value="PECTINESTERASE INHIBITOR 5-RELATED"/>
    <property type="match status" value="1"/>
</dbReference>
<dbReference type="InterPro" id="IPR052421">
    <property type="entry name" value="PCW_Enzyme_Inhibitor"/>
</dbReference>
<dbReference type="NCBIfam" id="TIGR01614">
    <property type="entry name" value="PME_inhib"/>
    <property type="match status" value="1"/>
</dbReference>